<dbReference type="InterPro" id="IPR035994">
    <property type="entry name" value="Nucleoside_phosphorylase_sf"/>
</dbReference>
<dbReference type="GO" id="GO:0009116">
    <property type="term" value="P:nucleoside metabolic process"/>
    <property type="evidence" value="ECO:0007669"/>
    <property type="project" value="InterPro"/>
</dbReference>
<dbReference type="STRING" id="1196081.A0A364L489"/>
<dbReference type="AlphaFoldDB" id="A0A364L489"/>
<proteinExistence type="predicted"/>
<dbReference type="PANTHER" id="PTHR46082:SF11">
    <property type="entry name" value="AAA+ ATPASE DOMAIN-CONTAINING PROTEIN-RELATED"/>
    <property type="match status" value="1"/>
</dbReference>
<sequence>MTLTYSDYTIGWICALPLEMAAAKAALDELHPRLPASPNDHNIYTLGAIHGHNVAIACLPFGIYGTTSAAIVASNITSTFKNLRYSLMVGIAGGVPHPSTTDIRLGDIVVSKPTGNSGGVIQYDYGKTLTDGVFQRTGCLNKPPAELLSALATLESNHFLSKSDISVTLAQMQARFPAFASPGSQYDFLFEPLYSHVGTRSEECHLKCESSYLVPRLRRSSSAPRVHYGLIASGNQVMRDAVTRDNISRQLEDVLCFEMEAAGLMDQFPCLVVRGICDYADSHKSKRWQAYAAATAAAYAKELLGIIPLQQRGQESAAAEEPGRGRLKQV</sequence>
<protein>
    <submittedName>
        <fullName evidence="1">Uncharacterized protein</fullName>
    </submittedName>
</protein>
<dbReference type="GeneID" id="63795769"/>
<name>A0A364L489_TALAM</name>
<dbReference type="Gene3D" id="3.40.50.1580">
    <property type="entry name" value="Nucleoside phosphorylase domain"/>
    <property type="match status" value="1"/>
</dbReference>
<comment type="caution">
    <text evidence="1">The sequence shown here is derived from an EMBL/GenBank/DDBJ whole genome shotgun (WGS) entry which is preliminary data.</text>
</comment>
<reference evidence="1 2" key="1">
    <citation type="journal article" date="2017" name="Biotechnol. Biofuels">
        <title>Differential beta-glucosidase expression as a function of carbon source availability in Talaromyces amestolkiae: a genomic and proteomic approach.</title>
        <authorList>
            <person name="de Eugenio L.I."/>
            <person name="Mendez-Liter J.A."/>
            <person name="Nieto-Dominguez M."/>
            <person name="Alonso L."/>
            <person name="Gil-Munoz J."/>
            <person name="Barriuso J."/>
            <person name="Prieto A."/>
            <person name="Martinez M.J."/>
        </authorList>
    </citation>
    <scope>NUCLEOTIDE SEQUENCE [LARGE SCALE GENOMIC DNA]</scope>
    <source>
        <strain evidence="1 2">CIB</strain>
    </source>
</reference>
<dbReference type="SUPFAM" id="SSF53167">
    <property type="entry name" value="Purine and uridine phosphorylases"/>
    <property type="match status" value="1"/>
</dbReference>
<dbReference type="GO" id="GO:0003824">
    <property type="term" value="F:catalytic activity"/>
    <property type="evidence" value="ECO:0007669"/>
    <property type="project" value="InterPro"/>
</dbReference>
<accession>A0A364L489</accession>
<keyword evidence="2" id="KW-1185">Reference proteome</keyword>
<evidence type="ECO:0000313" key="2">
    <source>
        <dbReference type="Proteomes" id="UP000249363"/>
    </source>
</evidence>
<dbReference type="InterPro" id="IPR053137">
    <property type="entry name" value="NLR-like"/>
</dbReference>
<organism evidence="1 2">
    <name type="scientific">Talaromyces amestolkiae</name>
    <dbReference type="NCBI Taxonomy" id="1196081"/>
    <lineage>
        <taxon>Eukaryota</taxon>
        <taxon>Fungi</taxon>
        <taxon>Dikarya</taxon>
        <taxon>Ascomycota</taxon>
        <taxon>Pezizomycotina</taxon>
        <taxon>Eurotiomycetes</taxon>
        <taxon>Eurotiomycetidae</taxon>
        <taxon>Eurotiales</taxon>
        <taxon>Trichocomaceae</taxon>
        <taxon>Talaromyces</taxon>
        <taxon>Talaromyces sect. Talaromyces</taxon>
    </lineage>
</organism>
<gene>
    <name evidence="1" type="ORF">BHQ10_006553</name>
</gene>
<dbReference type="PANTHER" id="PTHR46082">
    <property type="entry name" value="ATP/GTP-BINDING PROTEIN-RELATED"/>
    <property type="match status" value="1"/>
</dbReference>
<dbReference type="Proteomes" id="UP000249363">
    <property type="component" value="Unassembled WGS sequence"/>
</dbReference>
<dbReference type="RefSeq" id="XP_040735057.1">
    <property type="nucleotide sequence ID" value="XM_040879152.1"/>
</dbReference>
<dbReference type="EMBL" id="MIKG01000012">
    <property type="protein sequence ID" value="RAO70541.1"/>
    <property type="molecule type" value="Genomic_DNA"/>
</dbReference>
<dbReference type="OrthoDB" id="1577640at2759"/>
<evidence type="ECO:0000313" key="1">
    <source>
        <dbReference type="EMBL" id="RAO70541.1"/>
    </source>
</evidence>